<organism evidence="1 2">
    <name type="scientific">Burkholderia pyrrocinia</name>
    <name type="common">Pseudomonas pyrrocinia</name>
    <dbReference type="NCBI Taxonomy" id="60550"/>
    <lineage>
        <taxon>Bacteria</taxon>
        <taxon>Pseudomonadati</taxon>
        <taxon>Pseudomonadota</taxon>
        <taxon>Betaproteobacteria</taxon>
        <taxon>Burkholderiales</taxon>
        <taxon>Burkholderiaceae</taxon>
        <taxon>Burkholderia</taxon>
        <taxon>Burkholderia cepacia complex</taxon>
    </lineage>
</organism>
<evidence type="ECO:0008006" key="3">
    <source>
        <dbReference type="Google" id="ProtNLM"/>
    </source>
</evidence>
<sequence>MYSYQERVRAVELYLQLGGRSKATIRPLGYLTKNSLKAWCNELEKSGDLQRGYVRVMPMYSEE</sequence>
<dbReference type="AlphaFoldDB" id="A0A318IP99"/>
<gene>
    <name evidence="1" type="ORF">NA66_100911</name>
</gene>
<proteinExistence type="predicted"/>
<accession>A0A318IP99</accession>
<comment type="caution">
    <text evidence="1">The sequence shown here is derived from an EMBL/GenBank/DDBJ whole genome shotgun (WGS) entry which is preliminary data.</text>
</comment>
<dbReference type="EMBL" id="QJJY01000009">
    <property type="protein sequence ID" value="PXX33750.1"/>
    <property type="molecule type" value="Genomic_DNA"/>
</dbReference>
<name>A0A318IP99_BURPY</name>
<reference evidence="1 2" key="1">
    <citation type="submission" date="2018-05" db="EMBL/GenBank/DDBJ databases">
        <title>Comparative genomics of bacterial root endophytes of switchgrass collected from native prairies over two seasons.</title>
        <authorList>
            <person name="Tang Y."/>
        </authorList>
    </citation>
    <scope>NUCLEOTIDE SEQUENCE [LARGE SCALE GENOMIC DNA]</scope>
    <source>
        <strain evidence="1 2">NFIX32</strain>
    </source>
</reference>
<evidence type="ECO:0000313" key="2">
    <source>
        <dbReference type="Proteomes" id="UP000247755"/>
    </source>
</evidence>
<evidence type="ECO:0000313" key="1">
    <source>
        <dbReference type="EMBL" id="PXX33750.1"/>
    </source>
</evidence>
<dbReference type="Proteomes" id="UP000247755">
    <property type="component" value="Unassembled WGS sequence"/>
</dbReference>
<protein>
    <recommendedName>
        <fullName evidence="3">Transposase</fullName>
    </recommendedName>
</protein>